<evidence type="ECO:0000256" key="5">
    <source>
        <dbReference type="ARBA" id="ARBA00023128"/>
    </source>
</evidence>
<keyword evidence="7" id="KW-0812">Transmembrane</keyword>
<evidence type="ECO:0000256" key="7">
    <source>
        <dbReference type="SAM" id="Phobius"/>
    </source>
</evidence>
<keyword evidence="4" id="KW-0256">Endoplasmic reticulum</keyword>
<evidence type="ECO:0000313" key="8">
    <source>
        <dbReference type="EMBL" id="KAL3110352.1"/>
    </source>
</evidence>
<dbReference type="Gene3D" id="3.40.50.1820">
    <property type="entry name" value="alpha/beta hydrolase"/>
    <property type="match status" value="1"/>
</dbReference>
<gene>
    <name evidence="8" type="ORF">niasHT_011790</name>
</gene>
<protein>
    <recommendedName>
        <fullName evidence="10">GPI inositol-deacylase</fullName>
    </recommendedName>
</protein>
<dbReference type="GO" id="GO:0005739">
    <property type="term" value="C:mitochondrion"/>
    <property type="evidence" value="ECO:0007669"/>
    <property type="project" value="UniProtKB-SubCell"/>
</dbReference>
<keyword evidence="7" id="KW-1133">Transmembrane helix</keyword>
<dbReference type="EMBL" id="JBICBT010000542">
    <property type="protein sequence ID" value="KAL3110352.1"/>
    <property type="molecule type" value="Genomic_DNA"/>
</dbReference>
<evidence type="ECO:0000256" key="2">
    <source>
        <dbReference type="ARBA" id="ARBA00004240"/>
    </source>
</evidence>
<dbReference type="GO" id="GO:0005783">
    <property type="term" value="C:endoplasmic reticulum"/>
    <property type="evidence" value="ECO:0007669"/>
    <property type="project" value="UniProtKB-SubCell"/>
</dbReference>
<comment type="subcellular location">
    <subcellularLocation>
        <location evidence="2">Endoplasmic reticulum</location>
    </subcellularLocation>
    <subcellularLocation>
        <location evidence="3">Membrane</location>
    </subcellularLocation>
    <subcellularLocation>
        <location evidence="1">Mitochondrion</location>
    </subcellularLocation>
</comment>
<evidence type="ECO:0000256" key="6">
    <source>
        <dbReference type="ARBA" id="ARBA00023136"/>
    </source>
</evidence>
<keyword evidence="6 7" id="KW-0472">Membrane</keyword>
<keyword evidence="9" id="KW-1185">Reference proteome</keyword>
<dbReference type="InterPro" id="IPR016024">
    <property type="entry name" value="ARM-type_fold"/>
</dbReference>
<reference evidence="8 9" key="1">
    <citation type="submission" date="2024-10" db="EMBL/GenBank/DDBJ databases">
        <authorList>
            <person name="Kim D."/>
        </authorList>
    </citation>
    <scope>NUCLEOTIDE SEQUENCE [LARGE SCALE GENOMIC DNA]</scope>
    <source>
        <strain evidence="8">BH-2024</strain>
    </source>
</reference>
<dbReference type="PANTHER" id="PTHR48182:SF2">
    <property type="entry name" value="PROTEIN SERAC1"/>
    <property type="match status" value="1"/>
</dbReference>
<evidence type="ECO:0000256" key="1">
    <source>
        <dbReference type="ARBA" id="ARBA00004173"/>
    </source>
</evidence>
<evidence type="ECO:0000313" key="9">
    <source>
        <dbReference type="Proteomes" id="UP001620626"/>
    </source>
</evidence>
<evidence type="ECO:0008006" key="10">
    <source>
        <dbReference type="Google" id="ProtNLM"/>
    </source>
</evidence>
<feature type="transmembrane region" description="Helical" evidence="7">
    <location>
        <begin position="42"/>
        <end position="62"/>
    </location>
</feature>
<comment type="caution">
    <text evidence="8">The sequence shown here is derived from an EMBL/GenBank/DDBJ whole genome shotgun (WGS) entry which is preliminary data.</text>
</comment>
<dbReference type="InterPro" id="IPR052374">
    <property type="entry name" value="SERAC1"/>
</dbReference>
<proteinExistence type="predicted"/>
<dbReference type="Proteomes" id="UP001620626">
    <property type="component" value="Unassembled WGS sequence"/>
</dbReference>
<evidence type="ECO:0000256" key="4">
    <source>
        <dbReference type="ARBA" id="ARBA00022824"/>
    </source>
</evidence>
<evidence type="ECO:0000256" key="3">
    <source>
        <dbReference type="ARBA" id="ARBA00004370"/>
    </source>
</evidence>
<dbReference type="GO" id="GO:0016020">
    <property type="term" value="C:membrane"/>
    <property type="evidence" value="ECO:0007669"/>
    <property type="project" value="UniProtKB-SubCell"/>
</dbReference>
<dbReference type="SUPFAM" id="SSF48371">
    <property type="entry name" value="ARM repeat"/>
    <property type="match status" value="1"/>
</dbReference>
<sequence>MQKNEREGTNAKRTIFDQFNKGAREMKENSPKMRFSPLSSRIFRFGAIGTAAFAISIGYFHFKTSSDFPSTSNWESKGPKEYFAKLDGHIRRMMTRNFCRLLKPVPRPPSVGFSPLGDPSFLCRLALDGVDIDRFAKPGINFIGTIRHEEIEKFLKKSAWLKTIFLSFFYHLPSIYAEEELWPLDDDYLFERRLRNSREERRIAESLSQLLLQSEMTTERKGTMMANGNSQNSERRELPRLLINLVDTYRTLNKPIVLTSLKILANSVASSKELAQTVANSDWIPLLSSMLKNPSHDEERILSHKILSNILFAFGHEKNELPAHLYELHKPMSNKMPQIDIVFVHGLRGSAFRTWRQKDRPNERTTLFWPKDWLAVDLKESVRMIAVDYSSRFFQLNKSMETFEARAQLFAEEFKRNGIGERPIVFICHSMGGLLVKQLLLENEKLLSKTVGVLFMATPHLGTPVASQLGPYFIRPSSDVLLLQPKSEQNNKLANRFNKAAEQIPLIVTVLECKKTRVFGREVMLVPVESGKMGKGPVYHLDEGHHNVCKPESKESIAYQIVFNFINDALAYVKTVQP</sequence>
<dbReference type="SUPFAM" id="SSF53474">
    <property type="entry name" value="alpha/beta-Hydrolases"/>
    <property type="match status" value="1"/>
</dbReference>
<dbReference type="PANTHER" id="PTHR48182">
    <property type="entry name" value="PROTEIN SERAC1"/>
    <property type="match status" value="1"/>
</dbReference>
<dbReference type="AlphaFoldDB" id="A0ABD2L612"/>
<dbReference type="InterPro" id="IPR029058">
    <property type="entry name" value="AB_hydrolase_fold"/>
</dbReference>
<name>A0ABD2L612_9BILA</name>
<organism evidence="8 9">
    <name type="scientific">Heterodera trifolii</name>
    <dbReference type="NCBI Taxonomy" id="157864"/>
    <lineage>
        <taxon>Eukaryota</taxon>
        <taxon>Metazoa</taxon>
        <taxon>Ecdysozoa</taxon>
        <taxon>Nematoda</taxon>
        <taxon>Chromadorea</taxon>
        <taxon>Rhabditida</taxon>
        <taxon>Tylenchina</taxon>
        <taxon>Tylenchomorpha</taxon>
        <taxon>Tylenchoidea</taxon>
        <taxon>Heteroderidae</taxon>
        <taxon>Heteroderinae</taxon>
        <taxon>Heterodera</taxon>
    </lineage>
</organism>
<accession>A0ABD2L612</accession>
<keyword evidence="5" id="KW-0496">Mitochondrion</keyword>